<gene>
    <name evidence="2" type="ORF">DDT42_01776</name>
</gene>
<dbReference type="AlphaFoldDB" id="A0A9E2BMW4"/>
<proteinExistence type="predicted"/>
<evidence type="ECO:0000313" key="2">
    <source>
        <dbReference type="EMBL" id="MBT9145899.1"/>
    </source>
</evidence>
<evidence type="ECO:0000313" key="3">
    <source>
        <dbReference type="Proteomes" id="UP000811545"/>
    </source>
</evidence>
<reference evidence="2 3" key="1">
    <citation type="journal article" date="2021" name="bioRxiv">
        <title>Unique metabolic strategies in Hadean analogues reveal hints for primordial physiology.</title>
        <authorList>
            <person name="Nobu M.K."/>
            <person name="Nakai R."/>
            <person name="Tamazawa S."/>
            <person name="Mori H."/>
            <person name="Toyoda A."/>
            <person name="Ijiri A."/>
            <person name="Suzuki S."/>
            <person name="Kurokawa K."/>
            <person name="Kamagata Y."/>
            <person name="Tamaki H."/>
        </authorList>
    </citation>
    <scope>NUCLEOTIDE SEQUENCE [LARGE SCALE GENOMIC DNA]</scope>
    <source>
        <strain evidence="2">BS525</strain>
    </source>
</reference>
<comment type="caution">
    <text evidence="2">The sequence shown here is derived from an EMBL/GenBank/DDBJ whole genome shotgun (WGS) entry which is preliminary data.</text>
</comment>
<dbReference type="InterPro" id="IPR045544">
    <property type="entry name" value="TCAD9"/>
</dbReference>
<accession>A0A9E2BMW4</accession>
<sequence>MNAIREELRKLSIDWTKLGIYITELCRTLPNPLHKDHINFPSYNAIVPFGIIHGDLKAQNILLIDRSIIIESYPDIEVIGPENSRRPRDVCLIDYANIKQANLFSDLADLETSIKFQLLGMETIKWEELINLEEHILNTLAPQATTKGVRPIQLPRELQIALSSIVAIRETAKKICEKDQRIEPLSFFVHLYVHTLKNIIHKDKTPAQKLYAYISAALILEKQLAKRRINGPDSY</sequence>
<name>A0A9E2BMW4_PSYF1</name>
<feature type="domain" description="Ternary complex associated" evidence="1">
    <location>
        <begin position="46"/>
        <end position="181"/>
    </location>
</feature>
<evidence type="ECO:0000259" key="1">
    <source>
        <dbReference type="Pfam" id="PF19974"/>
    </source>
</evidence>
<protein>
    <recommendedName>
        <fullName evidence="1">Ternary complex associated domain-containing protein</fullName>
    </recommendedName>
</protein>
<organism evidence="2 3">
    <name type="scientific">Psychracetigena formicireducens</name>
    <dbReference type="NCBI Taxonomy" id="2986056"/>
    <lineage>
        <taxon>Bacteria</taxon>
        <taxon>Bacillati</taxon>
        <taxon>Candidatus Lithacetigenota</taxon>
        <taxon>Candidatus Psychracetigena</taxon>
    </lineage>
</organism>
<dbReference type="EMBL" id="QLTW01000216">
    <property type="protein sequence ID" value="MBT9145899.1"/>
    <property type="molecule type" value="Genomic_DNA"/>
</dbReference>
<dbReference type="Pfam" id="PF19974">
    <property type="entry name" value="TCAD9"/>
    <property type="match status" value="1"/>
</dbReference>
<dbReference type="Proteomes" id="UP000811545">
    <property type="component" value="Unassembled WGS sequence"/>
</dbReference>